<proteinExistence type="predicted"/>
<dbReference type="Proteomes" id="UP001597419">
    <property type="component" value="Unassembled WGS sequence"/>
</dbReference>
<evidence type="ECO:0000313" key="1">
    <source>
        <dbReference type="EMBL" id="MFD2463538.1"/>
    </source>
</evidence>
<evidence type="ECO:0000313" key="2">
    <source>
        <dbReference type="Proteomes" id="UP001597419"/>
    </source>
</evidence>
<organism evidence="1 2">
    <name type="scientific">Amycolatopsis samaneae</name>
    <dbReference type="NCBI Taxonomy" id="664691"/>
    <lineage>
        <taxon>Bacteria</taxon>
        <taxon>Bacillati</taxon>
        <taxon>Actinomycetota</taxon>
        <taxon>Actinomycetes</taxon>
        <taxon>Pseudonocardiales</taxon>
        <taxon>Pseudonocardiaceae</taxon>
        <taxon>Amycolatopsis</taxon>
    </lineage>
</organism>
<dbReference type="EMBL" id="JBHUKU010000021">
    <property type="protein sequence ID" value="MFD2463538.1"/>
    <property type="molecule type" value="Genomic_DNA"/>
</dbReference>
<accession>A0ABW5GRZ9</accession>
<dbReference type="RefSeq" id="WP_345400487.1">
    <property type="nucleotide sequence ID" value="NZ_BAABHG010000011.1"/>
</dbReference>
<reference evidence="2" key="1">
    <citation type="journal article" date="2019" name="Int. J. Syst. Evol. Microbiol.">
        <title>The Global Catalogue of Microorganisms (GCM) 10K type strain sequencing project: providing services to taxonomists for standard genome sequencing and annotation.</title>
        <authorList>
            <consortium name="The Broad Institute Genomics Platform"/>
            <consortium name="The Broad Institute Genome Sequencing Center for Infectious Disease"/>
            <person name="Wu L."/>
            <person name="Ma J."/>
        </authorList>
    </citation>
    <scope>NUCLEOTIDE SEQUENCE [LARGE SCALE GENOMIC DNA]</scope>
    <source>
        <strain evidence="2">CGMCC 4.7643</strain>
    </source>
</reference>
<name>A0ABW5GRZ9_9PSEU</name>
<protein>
    <submittedName>
        <fullName evidence="1">Uncharacterized protein</fullName>
    </submittedName>
</protein>
<sequence>MGSQFVSELRRGIGEAQDAAVAATEAGHPYEAYLHRARLAELLRLAGQHDVDTSALVLPTVRAALDDDQSALGR</sequence>
<keyword evidence="2" id="KW-1185">Reference proteome</keyword>
<comment type="caution">
    <text evidence="1">The sequence shown here is derived from an EMBL/GenBank/DDBJ whole genome shotgun (WGS) entry which is preliminary data.</text>
</comment>
<gene>
    <name evidence="1" type="ORF">ACFSYJ_33335</name>
</gene>